<feature type="compositionally biased region" description="Polar residues" evidence="1">
    <location>
        <begin position="154"/>
        <end position="164"/>
    </location>
</feature>
<organism evidence="2 3">
    <name type="scientific">Penicilliopsis zonata CBS 506.65</name>
    <dbReference type="NCBI Taxonomy" id="1073090"/>
    <lineage>
        <taxon>Eukaryota</taxon>
        <taxon>Fungi</taxon>
        <taxon>Dikarya</taxon>
        <taxon>Ascomycota</taxon>
        <taxon>Pezizomycotina</taxon>
        <taxon>Eurotiomycetes</taxon>
        <taxon>Eurotiomycetidae</taxon>
        <taxon>Eurotiales</taxon>
        <taxon>Aspergillaceae</taxon>
        <taxon>Penicilliopsis</taxon>
    </lineage>
</organism>
<dbReference type="EMBL" id="KV878337">
    <property type="protein sequence ID" value="OJJ49908.1"/>
    <property type="molecule type" value="Genomic_DNA"/>
</dbReference>
<gene>
    <name evidence="2" type="ORF">ASPZODRAFT_13018</name>
</gene>
<feature type="compositionally biased region" description="Pro residues" evidence="1">
    <location>
        <begin position="167"/>
        <end position="185"/>
    </location>
</feature>
<dbReference type="Proteomes" id="UP000184188">
    <property type="component" value="Unassembled WGS sequence"/>
</dbReference>
<dbReference type="AlphaFoldDB" id="A0A1L9SRV6"/>
<reference evidence="3" key="1">
    <citation type="journal article" date="2017" name="Genome Biol.">
        <title>Comparative genomics reveals high biological diversity and specific adaptations in the industrially and medically important fungal genus Aspergillus.</title>
        <authorList>
            <person name="de Vries R.P."/>
            <person name="Riley R."/>
            <person name="Wiebenga A."/>
            <person name="Aguilar-Osorio G."/>
            <person name="Amillis S."/>
            <person name="Uchima C.A."/>
            <person name="Anderluh G."/>
            <person name="Asadollahi M."/>
            <person name="Askin M."/>
            <person name="Barry K."/>
            <person name="Battaglia E."/>
            <person name="Bayram O."/>
            <person name="Benocci T."/>
            <person name="Braus-Stromeyer S.A."/>
            <person name="Caldana C."/>
            <person name="Canovas D."/>
            <person name="Cerqueira G.C."/>
            <person name="Chen F."/>
            <person name="Chen W."/>
            <person name="Choi C."/>
            <person name="Clum A."/>
            <person name="Dos Santos R.A."/>
            <person name="Damasio A.R."/>
            <person name="Diallinas G."/>
            <person name="Emri T."/>
            <person name="Fekete E."/>
            <person name="Flipphi M."/>
            <person name="Freyberg S."/>
            <person name="Gallo A."/>
            <person name="Gournas C."/>
            <person name="Habgood R."/>
            <person name="Hainaut M."/>
            <person name="Harispe M.L."/>
            <person name="Henrissat B."/>
            <person name="Hilden K.S."/>
            <person name="Hope R."/>
            <person name="Hossain A."/>
            <person name="Karabika E."/>
            <person name="Karaffa L."/>
            <person name="Karanyi Z."/>
            <person name="Krasevec N."/>
            <person name="Kuo A."/>
            <person name="Kusch H."/>
            <person name="LaButti K."/>
            <person name="Lagendijk E.L."/>
            <person name="Lapidus A."/>
            <person name="Levasseur A."/>
            <person name="Lindquist E."/>
            <person name="Lipzen A."/>
            <person name="Logrieco A.F."/>
            <person name="MacCabe A."/>
            <person name="Maekelae M.R."/>
            <person name="Malavazi I."/>
            <person name="Melin P."/>
            <person name="Meyer V."/>
            <person name="Mielnichuk N."/>
            <person name="Miskei M."/>
            <person name="Molnar A.P."/>
            <person name="Mule G."/>
            <person name="Ngan C.Y."/>
            <person name="Orejas M."/>
            <person name="Orosz E."/>
            <person name="Ouedraogo J.P."/>
            <person name="Overkamp K.M."/>
            <person name="Park H.-S."/>
            <person name="Perrone G."/>
            <person name="Piumi F."/>
            <person name="Punt P.J."/>
            <person name="Ram A.F."/>
            <person name="Ramon A."/>
            <person name="Rauscher S."/>
            <person name="Record E."/>
            <person name="Riano-Pachon D.M."/>
            <person name="Robert V."/>
            <person name="Roehrig J."/>
            <person name="Ruller R."/>
            <person name="Salamov A."/>
            <person name="Salih N.S."/>
            <person name="Samson R.A."/>
            <person name="Sandor E."/>
            <person name="Sanguinetti M."/>
            <person name="Schuetze T."/>
            <person name="Sepcic K."/>
            <person name="Shelest E."/>
            <person name="Sherlock G."/>
            <person name="Sophianopoulou V."/>
            <person name="Squina F.M."/>
            <person name="Sun H."/>
            <person name="Susca A."/>
            <person name="Todd R.B."/>
            <person name="Tsang A."/>
            <person name="Unkles S.E."/>
            <person name="van de Wiele N."/>
            <person name="van Rossen-Uffink D."/>
            <person name="Oliveira J.V."/>
            <person name="Vesth T.C."/>
            <person name="Visser J."/>
            <person name="Yu J.-H."/>
            <person name="Zhou M."/>
            <person name="Andersen M.R."/>
            <person name="Archer D.B."/>
            <person name="Baker S.E."/>
            <person name="Benoit I."/>
            <person name="Brakhage A.A."/>
            <person name="Braus G.H."/>
            <person name="Fischer R."/>
            <person name="Frisvad J.C."/>
            <person name="Goldman G.H."/>
            <person name="Houbraken J."/>
            <person name="Oakley B."/>
            <person name="Pocsi I."/>
            <person name="Scazzocchio C."/>
            <person name="Seiboth B."/>
            <person name="vanKuyk P.A."/>
            <person name="Wortman J."/>
            <person name="Dyer P.S."/>
            <person name="Grigoriev I.V."/>
        </authorList>
    </citation>
    <scope>NUCLEOTIDE SEQUENCE [LARGE SCALE GENOMIC DNA]</scope>
    <source>
        <strain evidence="3">CBS 506.65</strain>
    </source>
</reference>
<evidence type="ECO:0000313" key="3">
    <source>
        <dbReference type="Proteomes" id="UP000184188"/>
    </source>
</evidence>
<keyword evidence="3" id="KW-1185">Reference proteome</keyword>
<dbReference type="GeneID" id="34608911"/>
<dbReference type="VEuPathDB" id="FungiDB:ASPZODRAFT_13018"/>
<dbReference type="RefSeq" id="XP_022584418.1">
    <property type="nucleotide sequence ID" value="XM_022722446.1"/>
</dbReference>
<proteinExistence type="predicted"/>
<evidence type="ECO:0000313" key="2">
    <source>
        <dbReference type="EMBL" id="OJJ49908.1"/>
    </source>
</evidence>
<feature type="region of interest" description="Disordered" evidence="1">
    <location>
        <begin position="147"/>
        <end position="191"/>
    </location>
</feature>
<sequence>MAPAATGNVTKDYVPKNPLSGISTSTAYLTNVHDDLGTAPSQHRETSILIRPENPYCSLGPLPTALSIFHCPPTHSASLLRREREIRIRILADHSFFNDPQVFFSAPFTSFRLLRETHLLSHPLPLHRPAYPIYLLRLRPPSLALRPSFPSTPSPTALSLTAGSHLQPPPPPPPPLRPSSPPSPPSSSSLL</sequence>
<accession>A0A1L9SRV6</accession>
<evidence type="ECO:0000256" key="1">
    <source>
        <dbReference type="SAM" id="MobiDB-lite"/>
    </source>
</evidence>
<protein>
    <submittedName>
        <fullName evidence="2">Uncharacterized protein</fullName>
    </submittedName>
</protein>
<name>A0A1L9SRV6_9EURO</name>